<evidence type="ECO:0008006" key="4">
    <source>
        <dbReference type="Google" id="ProtNLM"/>
    </source>
</evidence>
<dbReference type="AlphaFoldDB" id="A0A812IVU1"/>
<dbReference type="OrthoDB" id="482687at2759"/>
<accession>A0A812IVU1</accession>
<comment type="caution">
    <text evidence="2">The sequence shown here is derived from an EMBL/GenBank/DDBJ whole genome shotgun (WGS) entry which is preliminary data.</text>
</comment>
<proteinExistence type="predicted"/>
<keyword evidence="1" id="KW-0732">Signal</keyword>
<evidence type="ECO:0000313" key="2">
    <source>
        <dbReference type="EMBL" id="CAE7162209.1"/>
    </source>
</evidence>
<sequence>MRFSCVAAAVCVAYLLQAQAKQSNYDTAAAILQNLNAKLGAAVMATVPTPAHYAQVLEAADEALSTASKMLDEAVTKLDTITVQIPSLPNLMETAHNVQDQNQAQRLQIRMGGLMGDLCEKVSDGKIGEQLATSTTMSIQHLMDSLTTSFVENNQRPESAMLAPFFVQFKAAVERGTDIAAKAKAIQPLAGVCSNPLAVPKPPAEEAPYADVLEKYSQPALPSKQTETGFHFPSALLLAGE</sequence>
<gene>
    <name evidence="2" type="ORF">SPIL2461_LOCUS554</name>
</gene>
<evidence type="ECO:0000256" key="1">
    <source>
        <dbReference type="SAM" id="SignalP"/>
    </source>
</evidence>
<organism evidence="2 3">
    <name type="scientific">Symbiodinium pilosum</name>
    <name type="common">Dinoflagellate</name>
    <dbReference type="NCBI Taxonomy" id="2952"/>
    <lineage>
        <taxon>Eukaryota</taxon>
        <taxon>Sar</taxon>
        <taxon>Alveolata</taxon>
        <taxon>Dinophyceae</taxon>
        <taxon>Suessiales</taxon>
        <taxon>Symbiodiniaceae</taxon>
        <taxon>Symbiodinium</taxon>
    </lineage>
</organism>
<feature type="signal peptide" evidence="1">
    <location>
        <begin position="1"/>
        <end position="20"/>
    </location>
</feature>
<keyword evidence="3" id="KW-1185">Reference proteome</keyword>
<dbReference type="EMBL" id="CAJNIZ010000447">
    <property type="protein sequence ID" value="CAE7162209.1"/>
    <property type="molecule type" value="Genomic_DNA"/>
</dbReference>
<protein>
    <recommendedName>
        <fullName evidence="4">Cell wall protein</fullName>
    </recommendedName>
</protein>
<name>A0A812IVU1_SYMPI</name>
<reference evidence="2" key="1">
    <citation type="submission" date="2021-02" db="EMBL/GenBank/DDBJ databases">
        <authorList>
            <person name="Dougan E. K."/>
            <person name="Rhodes N."/>
            <person name="Thang M."/>
            <person name="Chan C."/>
        </authorList>
    </citation>
    <scope>NUCLEOTIDE SEQUENCE</scope>
</reference>
<evidence type="ECO:0000313" key="3">
    <source>
        <dbReference type="Proteomes" id="UP000649617"/>
    </source>
</evidence>
<feature type="chain" id="PRO_5032518922" description="Cell wall protein" evidence="1">
    <location>
        <begin position="21"/>
        <end position="241"/>
    </location>
</feature>
<dbReference type="Proteomes" id="UP000649617">
    <property type="component" value="Unassembled WGS sequence"/>
</dbReference>